<dbReference type="HOGENOM" id="CLU_1538575_0_0_9"/>
<evidence type="ECO:0000313" key="2">
    <source>
        <dbReference type="Proteomes" id="UP000006868"/>
    </source>
</evidence>
<evidence type="ECO:0000313" key="1">
    <source>
        <dbReference type="EMBL" id="AKA44281.1"/>
    </source>
</evidence>
<gene>
    <name evidence="1" type="ORF">PPSC2_16320</name>
</gene>
<accession>A0A0D5ZCH9</accession>
<dbReference type="Proteomes" id="UP000006868">
    <property type="component" value="Chromosome"/>
</dbReference>
<evidence type="ECO:0008006" key="3">
    <source>
        <dbReference type="Google" id="ProtNLM"/>
    </source>
</evidence>
<proteinExistence type="predicted"/>
<dbReference type="RefSeq" id="WP_016324539.1">
    <property type="nucleotide sequence ID" value="NC_014622.2"/>
</dbReference>
<dbReference type="EMBL" id="CP002213">
    <property type="protein sequence ID" value="AKA44281.1"/>
    <property type="molecule type" value="Genomic_DNA"/>
</dbReference>
<name>A0A0D5ZCH9_PAEPS</name>
<protein>
    <recommendedName>
        <fullName evidence="3">Lipoprotein</fullName>
    </recommendedName>
</protein>
<dbReference type="AlphaFoldDB" id="A0A0D5ZCH9"/>
<dbReference type="PROSITE" id="PS51257">
    <property type="entry name" value="PROKAR_LIPOPROTEIN"/>
    <property type="match status" value="1"/>
</dbReference>
<dbReference type="STRING" id="1406.LK13_03410"/>
<dbReference type="PATRIC" id="fig|886882.15.peg.3484"/>
<organism evidence="1 2">
    <name type="scientific">Paenibacillus polymyxa (strain SC2)</name>
    <name type="common">Bacillus polymyxa</name>
    <dbReference type="NCBI Taxonomy" id="886882"/>
    <lineage>
        <taxon>Bacteria</taxon>
        <taxon>Bacillati</taxon>
        <taxon>Bacillota</taxon>
        <taxon>Bacilli</taxon>
        <taxon>Bacillales</taxon>
        <taxon>Paenibacillaceae</taxon>
        <taxon>Paenibacillus</taxon>
    </lineage>
</organism>
<reference evidence="1 2" key="1">
    <citation type="journal article" date="2011" name="J. Bacteriol.">
        <title>Complete genome sequence of Paenibacillus polymyxa SC2, a strain of plant growth-promoting Rhizobacterium with broad-spectrum antimicrobial activity.</title>
        <authorList>
            <person name="Ma M."/>
            <person name="Wang C."/>
            <person name="Ding Y."/>
            <person name="Li L."/>
            <person name="Shen D."/>
            <person name="Jiang X."/>
            <person name="Guan D."/>
            <person name="Cao F."/>
            <person name="Chen H."/>
            <person name="Feng R."/>
            <person name="Wang X."/>
            <person name="Ge Y."/>
            <person name="Yao L."/>
            <person name="Bing X."/>
            <person name="Yang X."/>
            <person name="Li J."/>
            <person name="Du B."/>
        </authorList>
    </citation>
    <scope>NUCLEOTIDE SEQUENCE [LARGE SCALE GENOMIC DNA]</scope>
    <source>
        <strain evidence="1 2">SC2</strain>
    </source>
</reference>
<dbReference type="OrthoDB" id="2665927at2"/>
<dbReference type="KEGG" id="ppm:PPSC2_16320"/>
<sequence>MEKSRMTPFFAVLPLAAVLSLTGCTSSVISSISSATIDSAPVVQAANESTEVNTPKPGDHVIAPKDTNKVLNKSLGNTDMSERFYIDPGYGYARVYVYNDGDAPFNITVTQGSASGPVKMKGKIKPGKVFDEINESTWPVGSFYVNLTSPGGVMKGGLSVRIANAKGELQ</sequence>